<dbReference type="InterPro" id="IPR010730">
    <property type="entry name" value="HET"/>
</dbReference>
<sequence>WLRTCTTSHEECRGLANKTPSFAPDRLVEISTNDEGESFMWRLVCPADIGNVQYLTLSHCWGLSPHTSLTRDNYSAFLEPTPDSELPKTFRHALSITFSLGFHFIWIDSLCIVQDDQKDWETQASMMGSVYKHASCNIAATWAADGDDGCLVPRKPWTMTLNHELGQLDEYLVTHSYPYQENIWEAPLNKRGWVAQERFLAKKQLSFAKDQVYWECKELVASEQFPEGPPRELGHTFHVMASRSSDELRKPTLDFTVEAERRKAWSELVNFYSDCKLSKMSDKLIALAGLAEEMRLATGDYYLAGLWKKDLEKQLCWNTTVQPGRRHKVNRSRIPYYLAPSWSWASLDGPV</sequence>
<proteinExistence type="predicted"/>
<protein>
    <submittedName>
        <fullName evidence="2">HET-domain-containing protein</fullName>
    </submittedName>
</protein>
<dbReference type="AlphaFoldDB" id="A0A6G1JJ81"/>
<evidence type="ECO:0000259" key="1">
    <source>
        <dbReference type="Pfam" id="PF06985"/>
    </source>
</evidence>
<accession>A0A6G1JJ81</accession>
<organism evidence="2 3">
    <name type="scientific">Lentithecium fluviatile CBS 122367</name>
    <dbReference type="NCBI Taxonomy" id="1168545"/>
    <lineage>
        <taxon>Eukaryota</taxon>
        <taxon>Fungi</taxon>
        <taxon>Dikarya</taxon>
        <taxon>Ascomycota</taxon>
        <taxon>Pezizomycotina</taxon>
        <taxon>Dothideomycetes</taxon>
        <taxon>Pleosporomycetidae</taxon>
        <taxon>Pleosporales</taxon>
        <taxon>Massarineae</taxon>
        <taxon>Lentitheciaceae</taxon>
        <taxon>Lentithecium</taxon>
    </lineage>
</organism>
<feature type="domain" description="Heterokaryon incompatibility" evidence="1">
    <location>
        <begin position="54"/>
        <end position="197"/>
    </location>
</feature>
<dbReference type="EMBL" id="MU005570">
    <property type="protein sequence ID" value="KAF2690627.1"/>
    <property type="molecule type" value="Genomic_DNA"/>
</dbReference>
<name>A0A6G1JJ81_9PLEO</name>
<dbReference type="Pfam" id="PF06985">
    <property type="entry name" value="HET"/>
    <property type="match status" value="1"/>
</dbReference>
<dbReference type="PANTHER" id="PTHR33112">
    <property type="entry name" value="DOMAIN PROTEIN, PUTATIVE-RELATED"/>
    <property type="match status" value="1"/>
</dbReference>
<keyword evidence="3" id="KW-1185">Reference proteome</keyword>
<dbReference type="PANTHER" id="PTHR33112:SF10">
    <property type="entry name" value="TOL"/>
    <property type="match status" value="1"/>
</dbReference>
<feature type="non-terminal residue" evidence="2">
    <location>
        <position position="1"/>
    </location>
</feature>
<evidence type="ECO:0000313" key="2">
    <source>
        <dbReference type="EMBL" id="KAF2690627.1"/>
    </source>
</evidence>
<dbReference type="OrthoDB" id="3486565at2759"/>
<reference evidence="2" key="1">
    <citation type="journal article" date="2020" name="Stud. Mycol.">
        <title>101 Dothideomycetes genomes: a test case for predicting lifestyles and emergence of pathogens.</title>
        <authorList>
            <person name="Haridas S."/>
            <person name="Albert R."/>
            <person name="Binder M."/>
            <person name="Bloem J."/>
            <person name="Labutti K."/>
            <person name="Salamov A."/>
            <person name="Andreopoulos B."/>
            <person name="Baker S."/>
            <person name="Barry K."/>
            <person name="Bills G."/>
            <person name="Bluhm B."/>
            <person name="Cannon C."/>
            <person name="Castanera R."/>
            <person name="Culley D."/>
            <person name="Daum C."/>
            <person name="Ezra D."/>
            <person name="Gonzalez J."/>
            <person name="Henrissat B."/>
            <person name="Kuo A."/>
            <person name="Liang C."/>
            <person name="Lipzen A."/>
            <person name="Lutzoni F."/>
            <person name="Magnuson J."/>
            <person name="Mondo S."/>
            <person name="Nolan M."/>
            <person name="Ohm R."/>
            <person name="Pangilinan J."/>
            <person name="Park H.-J."/>
            <person name="Ramirez L."/>
            <person name="Alfaro M."/>
            <person name="Sun H."/>
            <person name="Tritt A."/>
            <person name="Yoshinaga Y."/>
            <person name="Zwiers L.-H."/>
            <person name="Turgeon B."/>
            <person name="Goodwin S."/>
            <person name="Spatafora J."/>
            <person name="Crous P."/>
            <person name="Grigoriev I."/>
        </authorList>
    </citation>
    <scope>NUCLEOTIDE SEQUENCE</scope>
    <source>
        <strain evidence="2">CBS 122367</strain>
    </source>
</reference>
<feature type="non-terminal residue" evidence="2">
    <location>
        <position position="351"/>
    </location>
</feature>
<dbReference type="Proteomes" id="UP000799291">
    <property type="component" value="Unassembled WGS sequence"/>
</dbReference>
<evidence type="ECO:0000313" key="3">
    <source>
        <dbReference type="Proteomes" id="UP000799291"/>
    </source>
</evidence>
<gene>
    <name evidence="2" type="ORF">K458DRAFT_249405</name>
</gene>